<name>A0ABN6H9D2_9BACT</name>
<reference evidence="2 3" key="1">
    <citation type="submission" date="2021-06" db="EMBL/GenBank/DDBJ databases">
        <title>Complete genome of Haloferula helveola possessing various polysaccharide degrading enzymes.</title>
        <authorList>
            <person name="Takami H."/>
            <person name="Huang C."/>
            <person name="Hamasaki K."/>
        </authorList>
    </citation>
    <scope>NUCLEOTIDE SEQUENCE [LARGE SCALE GENOMIC DNA]</scope>
    <source>
        <strain evidence="2 3">CN-1</strain>
    </source>
</reference>
<feature type="chain" id="PRO_5045430725" evidence="1">
    <location>
        <begin position="17"/>
        <end position="179"/>
    </location>
</feature>
<dbReference type="RefSeq" id="WP_338685713.1">
    <property type="nucleotide sequence ID" value="NZ_AP024702.1"/>
</dbReference>
<organism evidence="2 3">
    <name type="scientific">Haloferula helveola</name>
    <dbReference type="NCBI Taxonomy" id="490095"/>
    <lineage>
        <taxon>Bacteria</taxon>
        <taxon>Pseudomonadati</taxon>
        <taxon>Verrucomicrobiota</taxon>
        <taxon>Verrucomicrobiia</taxon>
        <taxon>Verrucomicrobiales</taxon>
        <taxon>Verrucomicrobiaceae</taxon>
        <taxon>Haloferula</taxon>
    </lineage>
</organism>
<keyword evidence="3" id="KW-1185">Reference proteome</keyword>
<dbReference type="EMBL" id="AP024702">
    <property type="protein sequence ID" value="BCX49214.1"/>
    <property type="molecule type" value="Genomic_DNA"/>
</dbReference>
<feature type="signal peptide" evidence="1">
    <location>
        <begin position="1"/>
        <end position="16"/>
    </location>
</feature>
<evidence type="ECO:0000256" key="1">
    <source>
        <dbReference type="SAM" id="SignalP"/>
    </source>
</evidence>
<keyword evidence="1" id="KW-0732">Signal</keyword>
<proteinExistence type="predicted"/>
<gene>
    <name evidence="2" type="ORF">HAHE_31220</name>
</gene>
<sequence>MKLLIALALCAGSLCATTISVVPVFEPLSLHGTDVDEAVSETGEALQATVMSRPMALSGAFPETLIEAVRTPHRLPSNDPNYVVDEANLLVLCRIGISAEMDEDGILVQFNVADLAIPQGIDLTVRQVLKLGIVAVRKTVEAYQAPQTDKLKVRVRILGTDEGTDSLRELDCEFEVKGS</sequence>
<dbReference type="Proteomes" id="UP001374893">
    <property type="component" value="Chromosome"/>
</dbReference>
<evidence type="ECO:0000313" key="3">
    <source>
        <dbReference type="Proteomes" id="UP001374893"/>
    </source>
</evidence>
<accession>A0ABN6H9D2</accession>
<evidence type="ECO:0000313" key="2">
    <source>
        <dbReference type="EMBL" id="BCX49214.1"/>
    </source>
</evidence>
<protein>
    <submittedName>
        <fullName evidence="2">Uncharacterized protein</fullName>
    </submittedName>
</protein>